<evidence type="ECO:0000313" key="6">
    <source>
        <dbReference type="Proteomes" id="UP000238314"/>
    </source>
</evidence>
<protein>
    <submittedName>
        <fullName evidence="3 4">Transcriptional regulator</fullName>
    </submittedName>
</protein>
<dbReference type="PROSITE" id="PS50943">
    <property type="entry name" value="HTH_CROC1"/>
    <property type="match status" value="1"/>
</dbReference>
<keyword evidence="1 4" id="KW-0238">DNA-binding</keyword>
<reference evidence="5" key="2">
    <citation type="submission" date="2017-01" db="EMBL/GenBank/DDBJ databases">
        <authorList>
            <person name="Varghese N."/>
            <person name="Submissions S."/>
        </authorList>
    </citation>
    <scope>NUCLEOTIDE SEQUENCE [LARGE SCALE GENOMIC DNA]</scope>
    <source>
        <strain evidence="5">DSM 21068</strain>
    </source>
</reference>
<gene>
    <name evidence="3" type="ORF">B0A70_01040</name>
    <name evidence="4" type="ORF">SAMN05421796_10459</name>
</gene>
<dbReference type="Gene3D" id="1.10.260.40">
    <property type="entry name" value="lambda repressor-like DNA-binding domains"/>
    <property type="match status" value="1"/>
</dbReference>
<accession>A0A1N7M8A4</accession>
<dbReference type="OrthoDB" id="959646at2"/>
<evidence type="ECO:0000256" key="1">
    <source>
        <dbReference type="ARBA" id="ARBA00023125"/>
    </source>
</evidence>
<dbReference type="GO" id="GO:0003677">
    <property type="term" value="F:DNA binding"/>
    <property type="evidence" value="ECO:0007669"/>
    <property type="project" value="UniProtKB-KW"/>
</dbReference>
<dbReference type="Proteomes" id="UP000238314">
    <property type="component" value="Unassembled WGS sequence"/>
</dbReference>
<dbReference type="EMBL" id="FTOJ01000004">
    <property type="protein sequence ID" value="SIS82320.1"/>
    <property type="molecule type" value="Genomic_DNA"/>
</dbReference>
<evidence type="ECO:0000313" key="5">
    <source>
        <dbReference type="Proteomes" id="UP000186246"/>
    </source>
</evidence>
<dbReference type="RefSeq" id="WP_076451477.1">
    <property type="nucleotide sequence ID" value="NZ_FTOJ01000004.1"/>
</dbReference>
<evidence type="ECO:0000259" key="2">
    <source>
        <dbReference type="PROSITE" id="PS50943"/>
    </source>
</evidence>
<dbReference type="CDD" id="cd00093">
    <property type="entry name" value="HTH_XRE"/>
    <property type="match status" value="1"/>
</dbReference>
<dbReference type="InterPro" id="IPR001387">
    <property type="entry name" value="Cro/C1-type_HTH"/>
</dbReference>
<feature type="domain" description="HTH cro/C1-type" evidence="2">
    <location>
        <begin position="8"/>
        <end position="62"/>
    </location>
</feature>
<evidence type="ECO:0000313" key="4">
    <source>
        <dbReference type="EMBL" id="SIS82320.1"/>
    </source>
</evidence>
<organism evidence="4 5">
    <name type="scientific">Chryseobacterium piscicola</name>
    <dbReference type="NCBI Taxonomy" id="551459"/>
    <lineage>
        <taxon>Bacteria</taxon>
        <taxon>Pseudomonadati</taxon>
        <taxon>Bacteroidota</taxon>
        <taxon>Flavobacteriia</taxon>
        <taxon>Flavobacteriales</taxon>
        <taxon>Weeksellaceae</taxon>
        <taxon>Chryseobacterium group</taxon>
        <taxon>Chryseobacterium</taxon>
    </lineage>
</organism>
<dbReference type="PANTHER" id="PTHR46558">
    <property type="entry name" value="TRACRIPTIONAL REGULATORY PROTEIN-RELATED-RELATED"/>
    <property type="match status" value="1"/>
</dbReference>
<reference evidence="3 6" key="1">
    <citation type="submission" date="2016-11" db="EMBL/GenBank/DDBJ databases">
        <title>Whole genomes of Flavobacteriaceae.</title>
        <authorList>
            <person name="Stine C."/>
            <person name="Li C."/>
            <person name="Tadesse D."/>
        </authorList>
    </citation>
    <scope>NUCLEOTIDE SEQUENCE [LARGE SCALE GENOMIC DNA]</scope>
    <source>
        <strain evidence="3 6">DSM 21068</strain>
    </source>
</reference>
<dbReference type="Proteomes" id="UP000186246">
    <property type="component" value="Unassembled WGS sequence"/>
</dbReference>
<dbReference type="Pfam" id="PF01381">
    <property type="entry name" value="HTH_3"/>
    <property type="match status" value="1"/>
</dbReference>
<dbReference type="STRING" id="551459.SAMN05421796_10459"/>
<evidence type="ECO:0000313" key="3">
    <source>
        <dbReference type="EMBL" id="PQA98196.1"/>
    </source>
</evidence>
<dbReference type="InterPro" id="IPR010982">
    <property type="entry name" value="Lambda_DNA-bd_dom_sf"/>
</dbReference>
<sequence length="106" mass="12405">MKICGESIRKIRREKDLTQEYMAFEMGVSQKSYSDIENSKVKMNIEILTKISKILDIKPSAICGISHKCGTEDYEEKYQDLLNYIERNNIYVPEKFAMTKKVDENI</sequence>
<name>A0A1N7M8A4_9FLAO</name>
<dbReference type="PANTHER" id="PTHR46558:SF11">
    <property type="entry name" value="HTH-TYPE TRANSCRIPTIONAL REGULATOR XRE"/>
    <property type="match status" value="1"/>
</dbReference>
<reference evidence="4" key="3">
    <citation type="submission" date="2017-01" db="EMBL/GenBank/DDBJ databases">
        <authorList>
            <person name="Mah S.A."/>
            <person name="Swanson W.J."/>
            <person name="Moy G.W."/>
            <person name="Vacquier V.D."/>
        </authorList>
    </citation>
    <scope>NUCLEOTIDE SEQUENCE [LARGE SCALE GENOMIC DNA]</scope>
    <source>
        <strain evidence="4">DSM 21068</strain>
    </source>
</reference>
<dbReference type="SUPFAM" id="SSF47413">
    <property type="entry name" value="lambda repressor-like DNA-binding domains"/>
    <property type="match status" value="1"/>
</dbReference>
<dbReference type="SMART" id="SM00530">
    <property type="entry name" value="HTH_XRE"/>
    <property type="match status" value="1"/>
</dbReference>
<keyword evidence="6" id="KW-1185">Reference proteome</keyword>
<proteinExistence type="predicted"/>
<dbReference type="EMBL" id="MUGO01000001">
    <property type="protein sequence ID" value="PQA98196.1"/>
    <property type="molecule type" value="Genomic_DNA"/>
</dbReference>
<dbReference type="AlphaFoldDB" id="A0A1N7M8A4"/>